<dbReference type="InterPro" id="IPR036322">
    <property type="entry name" value="WD40_repeat_dom_sf"/>
</dbReference>
<dbReference type="Proteomes" id="UP000525078">
    <property type="component" value="Unassembled WGS sequence"/>
</dbReference>
<dbReference type="GO" id="GO:0045159">
    <property type="term" value="F:myosin II binding"/>
    <property type="evidence" value="ECO:0007669"/>
    <property type="project" value="TreeGrafter"/>
</dbReference>
<proteinExistence type="inferred from homology"/>
<feature type="region of interest" description="Disordered" evidence="3">
    <location>
        <begin position="1019"/>
        <end position="1052"/>
    </location>
</feature>
<feature type="region of interest" description="Disordered" evidence="3">
    <location>
        <begin position="966"/>
        <end position="985"/>
    </location>
</feature>
<dbReference type="Pfam" id="PF08596">
    <property type="entry name" value="Lgl_C"/>
    <property type="match status" value="1"/>
</dbReference>
<keyword evidence="2" id="KW-0268">Exocytosis</keyword>
<sequence>MFMKKLVEKASIKKTNDGGEASVKGCDVEPRLVFHHGIPSTSSLFAYDPIQNTLAISTNNDGRIKLFGTHNTQALLVQSQEAQPTKFLQFFHNKGILVNVWDIENKTLTHVLPPLQQEITSFAVLQQSQFIYVGDIAGNVSVLKLDKEVSRLVQTSYNIPFSASHGNSTKVSGENAAVVSILPQPMAESKRVLIVFRDGLITLWDIRESKVLFTTGGNLFQALHHEATKATCACWACPFGTRVVVGYNNGEIFVWSVPSISNLSDSTAIPNAPICKLNVGYKLNKVPIASLKWAYADGKASRLYVTGDSNFDCENLSQVIMLNDHTESRTIKLGLHLPEPCIDMEIISNSNEHNKHRQDYFILLGKSGHVYAYDDSSIEKYLLQFQSRSQQTLPKAVMVKLPFSDSNITAAKFITDNPCLGLADEEYVMVAKDMPHMFSLDAKPRDGSSSYQFSGFLRVKNLYITGHSNGAITFWDVSSPVFVPIFSIKQQSEDDSSLSGIPITALFFDGDSRLLVSGDQSGMVRIYKLKPEPYATENNFLSLQGSTKKGNSHVIQSIKLLKTNGAVLSMNISHNSKHFAVGSDQGNVSVIDIEGPILLYQQHIESEICTGIISLQFQICSLHGFEKNVLAVGTKDSSVLALDSDTGNRLSATTVRPKKPYKALFMHIFGNVFESIVIYIIIELAYSEITIENVKLDGNAAEDAVPKQPLLLLCSEKALYLYSFTHIIQGVKKVICKKKFQSSCCWASTFYSSTDVGLITLFTNGKIEIRSLPELSLLKESWIRGFTYSSPKPNSLSNITICSSLEGDIVMMNGDQEIFVVSVLSHKKIFRLLETFSQVYQKDLVVSQGLVSAGQIIPKEKRKSIFSSVIKDITGSKSKPAPDIIETEDARQSFKELETIFSTDNVQGDAQHRDNIAVDEDEVELDIDDIDIEGEKPKEHNIMAALNKQNLANKFQALKGKLKHMKTKNEKNPTKEEHQDDKLGTVDQIKKKYGFSKAGETSDAKIAERKLQENVRKLQDINQKTTDMQDTAKSFSSLAKQMLQTEQGRRSS</sequence>
<gene>
    <name evidence="5" type="ORF">F8388_007693</name>
</gene>
<dbReference type="GO" id="GO:0006893">
    <property type="term" value="P:Golgi to plasma membrane transport"/>
    <property type="evidence" value="ECO:0007669"/>
    <property type="project" value="TreeGrafter"/>
</dbReference>
<dbReference type="Gene3D" id="2.130.10.10">
    <property type="entry name" value="YVTN repeat-like/Quinoprotein amine dehydrogenase"/>
    <property type="match status" value="2"/>
</dbReference>
<feature type="compositionally biased region" description="Polar residues" evidence="3">
    <location>
        <begin position="1020"/>
        <end position="1046"/>
    </location>
</feature>
<evidence type="ECO:0000256" key="2">
    <source>
        <dbReference type="ARBA" id="ARBA00022483"/>
    </source>
</evidence>
<dbReference type="GO" id="GO:0005096">
    <property type="term" value="F:GTPase activator activity"/>
    <property type="evidence" value="ECO:0007669"/>
    <property type="project" value="TreeGrafter"/>
</dbReference>
<evidence type="ECO:0000256" key="1">
    <source>
        <dbReference type="ARBA" id="ARBA00008070"/>
    </source>
</evidence>
<dbReference type="InterPro" id="IPR001680">
    <property type="entry name" value="WD40_rpt"/>
</dbReference>
<name>A0A7J6FT73_CANSA</name>
<protein>
    <recommendedName>
        <fullName evidence="4">Lethal giant larvae (Lgl)-like C-terminal domain-containing protein</fullName>
    </recommendedName>
</protein>
<comment type="similarity">
    <text evidence="1">Belongs to the WD repeat L(2)GL family.</text>
</comment>
<dbReference type="GO" id="GO:0005886">
    <property type="term" value="C:plasma membrane"/>
    <property type="evidence" value="ECO:0007669"/>
    <property type="project" value="TreeGrafter"/>
</dbReference>
<dbReference type="PANTHER" id="PTHR10241:SF27">
    <property type="entry name" value="TRANSDUCIN_WD40 REPEAT-LIKE SUPERFAMILY PROTEIN"/>
    <property type="match status" value="1"/>
</dbReference>
<feature type="compositionally biased region" description="Basic and acidic residues" evidence="3">
    <location>
        <begin position="967"/>
        <end position="985"/>
    </location>
</feature>
<organism evidence="5 6">
    <name type="scientific">Cannabis sativa</name>
    <name type="common">Hemp</name>
    <name type="synonym">Marijuana</name>
    <dbReference type="NCBI Taxonomy" id="3483"/>
    <lineage>
        <taxon>Eukaryota</taxon>
        <taxon>Viridiplantae</taxon>
        <taxon>Streptophyta</taxon>
        <taxon>Embryophyta</taxon>
        <taxon>Tracheophyta</taxon>
        <taxon>Spermatophyta</taxon>
        <taxon>Magnoliopsida</taxon>
        <taxon>eudicotyledons</taxon>
        <taxon>Gunneridae</taxon>
        <taxon>Pentapetalae</taxon>
        <taxon>rosids</taxon>
        <taxon>fabids</taxon>
        <taxon>Rosales</taxon>
        <taxon>Cannabaceae</taxon>
        <taxon>Cannabis</taxon>
    </lineage>
</organism>
<feature type="domain" description="Lethal giant larvae (Lgl)-like C-terminal" evidence="4">
    <location>
        <begin position="576"/>
        <end position="844"/>
    </location>
</feature>
<comment type="caution">
    <text evidence="5">The sequence shown here is derived from an EMBL/GenBank/DDBJ whole genome shotgun (WGS) entry which is preliminary data.</text>
</comment>
<evidence type="ECO:0000256" key="3">
    <source>
        <dbReference type="SAM" id="MobiDB-lite"/>
    </source>
</evidence>
<dbReference type="AlphaFoldDB" id="A0A7J6FT73"/>
<evidence type="ECO:0000259" key="4">
    <source>
        <dbReference type="Pfam" id="PF08596"/>
    </source>
</evidence>
<dbReference type="SUPFAM" id="SSF50978">
    <property type="entry name" value="WD40 repeat-like"/>
    <property type="match status" value="2"/>
</dbReference>
<dbReference type="GO" id="GO:0006887">
    <property type="term" value="P:exocytosis"/>
    <property type="evidence" value="ECO:0007669"/>
    <property type="project" value="UniProtKB-KW"/>
</dbReference>
<reference evidence="5 6" key="1">
    <citation type="journal article" date="2020" name="bioRxiv">
        <title>Sequence and annotation of 42 cannabis genomes reveals extensive copy number variation in cannabinoid synthesis and pathogen resistance genes.</title>
        <authorList>
            <person name="Mckernan K.J."/>
            <person name="Helbert Y."/>
            <person name="Kane L.T."/>
            <person name="Ebling H."/>
            <person name="Zhang L."/>
            <person name="Liu B."/>
            <person name="Eaton Z."/>
            <person name="Mclaughlin S."/>
            <person name="Kingan S."/>
            <person name="Baybayan P."/>
            <person name="Concepcion G."/>
            <person name="Jordan M."/>
            <person name="Riva A."/>
            <person name="Barbazuk W."/>
            <person name="Harkins T."/>
        </authorList>
    </citation>
    <scope>NUCLEOTIDE SEQUENCE [LARGE SCALE GENOMIC DNA]</scope>
    <source>
        <strain evidence="6">cv. Jamaican Lion 4</strain>
        <tissue evidence="5">Leaf</tissue>
    </source>
</reference>
<dbReference type="GO" id="GO:0005737">
    <property type="term" value="C:cytoplasm"/>
    <property type="evidence" value="ECO:0007669"/>
    <property type="project" value="TreeGrafter"/>
</dbReference>
<evidence type="ECO:0000313" key="5">
    <source>
        <dbReference type="EMBL" id="KAF4373787.1"/>
    </source>
</evidence>
<dbReference type="CDD" id="cd15873">
    <property type="entry name" value="R-SNARE_STXBP5_6"/>
    <property type="match status" value="1"/>
</dbReference>
<dbReference type="GO" id="GO:0019905">
    <property type="term" value="F:syntaxin binding"/>
    <property type="evidence" value="ECO:0007669"/>
    <property type="project" value="TreeGrafter"/>
</dbReference>
<dbReference type="InterPro" id="IPR013905">
    <property type="entry name" value="Lgl_C_dom"/>
</dbReference>
<dbReference type="PANTHER" id="PTHR10241">
    <property type="entry name" value="LETHAL 2 GIANT LARVAE PROTEIN"/>
    <property type="match status" value="1"/>
</dbReference>
<evidence type="ECO:0000313" key="6">
    <source>
        <dbReference type="Proteomes" id="UP000525078"/>
    </source>
</evidence>
<dbReference type="SMART" id="SM00320">
    <property type="entry name" value="WD40"/>
    <property type="match status" value="5"/>
</dbReference>
<dbReference type="EMBL" id="JAATIP010000098">
    <property type="protein sequence ID" value="KAF4373787.1"/>
    <property type="molecule type" value="Genomic_DNA"/>
</dbReference>
<dbReference type="InterPro" id="IPR015943">
    <property type="entry name" value="WD40/YVTN_repeat-like_dom_sf"/>
</dbReference>
<accession>A0A7J6FT73</accession>